<gene>
    <name evidence="8" type="ORF">HZY85_04085</name>
</gene>
<reference evidence="8 9" key="1">
    <citation type="submission" date="2020-07" db="EMBL/GenBank/DDBJ databases">
        <title>MOT database genomes.</title>
        <authorList>
            <person name="Joseph S."/>
            <person name="Aduse-Opoku J."/>
            <person name="Hashim A."/>
            <person name="Wade W."/>
            <person name="Curtis M."/>
        </authorList>
    </citation>
    <scope>NUCLEOTIDE SEQUENCE [LARGE SCALE GENOMIC DNA]</scope>
    <source>
        <strain evidence="8 9">CIP 106318</strain>
    </source>
</reference>
<evidence type="ECO:0000313" key="8">
    <source>
        <dbReference type="EMBL" id="NYS47376.1"/>
    </source>
</evidence>
<dbReference type="RefSeq" id="WP_179941152.1">
    <property type="nucleotide sequence ID" value="NZ_JACBYF010000005.1"/>
</dbReference>
<evidence type="ECO:0000313" key="9">
    <source>
        <dbReference type="Proteomes" id="UP000531840"/>
    </source>
</evidence>
<evidence type="ECO:0000256" key="3">
    <source>
        <dbReference type="ARBA" id="ARBA00022679"/>
    </source>
</evidence>
<comment type="caution">
    <text evidence="8">The sequence shown here is derived from an EMBL/GenBank/DDBJ whole genome shotgun (WGS) entry which is preliminary data.</text>
</comment>
<dbReference type="Pfam" id="PF16822">
    <property type="entry name" value="ALGX"/>
    <property type="match status" value="1"/>
</dbReference>
<organism evidence="8 9">
    <name type="scientific">Gemelliphila palaticanis</name>
    <dbReference type="NCBI Taxonomy" id="81950"/>
    <lineage>
        <taxon>Bacteria</taxon>
        <taxon>Bacillati</taxon>
        <taxon>Bacillota</taxon>
        <taxon>Bacilli</taxon>
        <taxon>Bacillales</taxon>
        <taxon>Gemellaceae</taxon>
        <taxon>Gemelliphila</taxon>
    </lineage>
</organism>
<evidence type="ECO:0000256" key="1">
    <source>
        <dbReference type="ARBA" id="ARBA00004418"/>
    </source>
</evidence>
<keyword evidence="5" id="KW-0574">Periplasm</keyword>
<comment type="subcellular location">
    <subcellularLocation>
        <location evidence="1">Periplasm</location>
    </subcellularLocation>
</comment>
<dbReference type="InterPro" id="IPR031811">
    <property type="entry name" value="ALGX/ALGJ_SGNH-like"/>
</dbReference>
<feature type="domain" description="AlgX/AlgJ SGNH hydrolase-like" evidence="7">
    <location>
        <begin position="115"/>
        <end position="230"/>
    </location>
</feature>
<keyword evidence="3" id="KW-0808">Transferase</keyword>
<name>A0ABX2SYH3_9BACL</name>
<evidence type="ECO:0000256" key="2">
    <source>
        <dbReference type="ARBA" id="ARBA00005182"/>
    </source>
</evidence>
<protein>
    <recommendedName>
        <fullName evidence="7">AlgX/AlgJ SGNH hydrolase-like domain-containing protein</fullName>
    </recommendedName>
</protein>
<evidence type="ECO:0000256" key="5">
    <source>
        <dbReference type="ARBA" id="ARBA00022764"/>
    </source>
</evidence>
<sequence>MKKIKIILMIVFSIFLLLPLIFINTKSDIISEIDNRKLKDLPEFSISSSYLNDINKYFDDRYGGRELLVNGYASLNDALFNELVHPIYEYGTDKYVFFGMGNNIEYSDYHKKFAESVYKIKSYVESKGSKFYMVINPEKTSVYTNYLPKGVNYNRKWIEKLELELEKKGINYVDNTELLKEKSKYEFVYDKQYDAGHWNDLGAFYGVNNLLKNINKDFTNVKEMEFSDFDISTVPQNFLKVSKFKIKDYSPLFTLKNEDNYEDISNNYADIKINSRYPIFSYTKNNNYNAKILPKALVFQGSYLNGREKFLKSRFSDYIAVHNYQNVFNIDYYYEIFQPDIVIFEVAEYTISDNYFSESIMDELKF</sequence>
<keyword evidence="9" id="KW-1185">Reference proteome</keyword>
<evidence type="ECO:0000256" key="4">
    <source>
        <dbReference type="ARBA" id="ARBA00022729"/>
    </source>
</evidence>
<evidence type="ECO:0000259" key="7">
    <source>
        <dbReference type="Pfam" id="PF16822"/>
    </source>
</evidence>
<keyword evidence="4" id="KW-0732">Signal</keyword>
<dbReference type="EMBL" id="JACBYF010000005">
    <property type="protein sequence ID" value="NYS47376.1"/>
    <property type="molecule type" value="Genomic_DNA"/>
</dbReference>
<keyword evidence="6" id="KW-0016">Alginate biosynthesis</keyword>
<proteinExistence type="predicted"/>
<accession>A0ABX2SYH3</accession>
<comment type="pathway">
    <text evidence="2">Glycan biosynthesis; alginate biosynthesis.</text>
</comment>
<evidence type="ECO:0000256" key="6">
    <source>
        <dbReference type="ARBA" id="ARBA00022841"/>
    </source>
</evidence>
<dbReference type="Proteomes" id="UP000531840">
    <property type="component" value="Unassembled WGS sequence"/>
</dbReference>